<evidence type="ECO:0000313" key="2">
    <source>
        <dbReference type="EMBL" id="CAB3997787.1"/>
    </source>
</evidence>
<dbReference type="AlphaFoldDB" id="A0A7D9I0A4"/>
<keyword evidence="3" id="KW-1185">Reference proteome</keyword>
<evidence type="ECO:0000256" key="1">
    <source>
        <dbReference type="SAM" id="MobiDB-lite"/>
    </source>
</evidence>
<comment type="caution">
    <text evidence="2">The sequence shown here is derived from an EMBL/GenBank/DDBJ whole genome shotgun (WGS) entry which is preliminary data.</text>
</comment>
<proteinExistence type="predicted"/>
<evidence type="ECO:0000313" key="3">
    <source>
        <dbReference type="Proteomes" id="UP001152795"/>
    </source>
</evidence>
<feature type="region of interest" description="Disordered" evidence="1">
    <location>
        <begin position="127"/>
        <end position="247"/>
    </location>
</feature>
<dbReference type="OrthoDB" id="5982138at2759"/>
<gene>
    <name evidence="2" type="ORF">PACLA_8A038036</name>
</gene>
<dbReference type="SUPFAM" id="SSF57997">
    <property type="entry name" value="Tropomyosin"/>
    <property type="match status" value="1"/>
</dbReference>
<reference evidence="2" key="1">
    <citation type="submission" date="2020-04" db="EMBL/GenBank/DDBJ databases">
        <authorList>
            <person name="Alioto T."/>
            <person name="Alioto T."/>
            <person name="Gomez Garrido J."/>
        </authorList>
    </citation>
    <scope>NUCLEOTIDE SEQUENCE</scope>
    <source>
        <strain evidence="2">A484AB</strain>
    </source>
</reference>
<dbReference type="Proteomes" id="UP001152795">
    <property type="component" value="Unassembled WGS sequence"/>
</dbReference>
<sequence>MIFSCLPRLKEYKVYAPSQLSTILYFGSNHICVEHMIREGILEYNTVADIIQAVRNNDVSFLLLDRFIVNAYLAEFSRYDFKVTKLIDNGCSYFVFVISSIEDFSKNLAECFKRQKFVIQDATQVPHAEDEVPHAEDEVPHAEDEVPHAEDEVPHAEDEVPHAEDEVPHADDEVPHADDEVPHAEDEVPHADDEVPHAEDEVSHAEDEVPHAEDEVPHAEDEVPHAEDQVPHAKDKVPHAEDTGSSL</sequence>
<accession>A0A7D9I0A4</accession>
<protein>
    <submittedName>
        <fullName evidence="2">Uncharacterized protein</fullName>
    </submittedName>
</protein>
<dbReference type="Gene3D" id="1.20.120.330">
    <property type="entry name" value="Nucleotidyltransferases domain 2"/>
    <property type="match status" value="1"/>
</dbReference>
<name>A0A7D9I0A4_PARCT</name>
<organism evidence="2 3">
    <name type="scientific">Paramuricea clavata</name>
    <name type="common">Red gorgonian</name>
    <name type="synonym">Violescent sea-whip</name>
    <dbReference type="NCBI Taxonomy" id="317549"/>
    <lineage>
        <taxon>Eukaryota</taxon>
        <taxon>Metazoa</taxon>
        <taxon>Cnidaria</taxon>
        <taxon>Anthozoa</taxon>
        <taxon>Octocorallia</taxon>
        <taxon>Malacalcyonacea</taxon>
        <taxon>Plexauridae</taxon>
        <taxon>Paramuricea</taxon>
    </lineage>
</organism>
<dbReference type="EMBL" id="CACRXK020003186">
    <property type="protein sequence ID" value="CAB3997787.1"/>
    <property type="molecule type" value="Genomic_DNA"/>
</dbReference>